<dbReference type="Proteomes" id="UP000294848">
    <property type="component" value="Unassembled WGS sequence"/>
</dbReference>
<accession>A0A4R6GUG5</accession>
<sequence length="121" mass="14402">MIELLDVSYKDNIYSSLISHEIEGQKINLRFGIEPSDYGRLKRILEFRPFENTGVAPYSYFFAFSFRKKDNDLAEINVRVEQLDRYKQYEFTLSKKYISNLLWFDSGLKIKDVKALIEIKQ</sequence>
<proteinExistence type="predicted"/>
<comment type="caution">
    <text evidence="1">The sequence shown here is derived from an EMBL/GenBank/DDBJ whole genome shotgun (WGS) entry which is preliminary data.</text>
</comment>
<gene>
    <name evidence="1" type="ORF">DET52_1074</name>
</gene>
<protein>
    <submittedName>
        <fullName evidence="1">Uncharacterized protein</fullName>
    </submittedName>
</protein>
<name>A0A4R6GUG5_9BACT</name>
<evidence type="ECO:0000313" key="1">
    <source>
        <dbReference type="EMBL" id="TDN98877.1"/>
    </source>
</evidence>
<reference evidence="1 2" key="1">
    <citation type="submission" date="2019-03" db="EMBL/GenBank/DDBJ databases">
        <title>Freshwater and sediment microbial communities from various areas in North America, analyzing microbe dynamics in response to fracking.</title>
        <authorList>
            <person name="Lamendella R."/>
        </authorList>
    </citation>
    <scope>NUCLEOTIDE SEQUENCE [LARGE SCALE GENOMIC DNA]</scope>
    <source>
        <strain evidence="1 2">114D</strain>
    </source>
</reference>
<dbReference type="AlphaFoldDB" id="A0A4R6GUG5"/>
<dbReference type="EMBL" id="SNWI01000007">
    <property type="protein sequence ID" value="TDN98877.1"/>
    <property type="molecule type" value="Genomic_DNA"/>
</dbReference>
<organism evidence="1 2">
    <name type="scientific">Sunxiuqinia elliptica</name>
    <dbReference type="NCBI Taxonomy" id="655355"/>
    <lineage>
        <taxon>Bacteria</taxon>
        <taxon>Pseudomonadati</taxon>
        <taxon>Bacteroidota</taxon>
        <taxon>Bacteroidia</taxon>
        <taxon>Marinilabiliales</taxon>
        <taxon>Prolixibacteraceae</taxon>
        <taxon>Sunxiuqinia</taxon>
    </lineage>
</organism>
<evidence type="ECO:0000313" key="2">
    <source>
        <dbReference type="Proteomes" id="UP000294848"/>
    </source>
</evidence>